<gene>
    <name evidence="2" type="ORF">CFP75_37945</name>
</gene>
<name>A0A229RA12_AMYAL</name>
<protein>
    <recommendedName>
        <fullName evidence="1">Probable 2-phosphosulfolactate phosphatase</fullName>
    </recommendedName>
</protein>
<dbReference type="Gene3D" id="3.90.1560.10">
    <property type="entry name" value="ComB-like"/>
    <property type="match status" value="1"/>
</dbReference>
<accession>A0A229RA12</accession>
<sequence>MALLLEVSHEVVLQFETGMVRAKVNTHSAESAITFRGEHAVGVDIWGQNESDIRLEWGSEGVEALGRACAVLVIVDVLSFCTTTDLVLGNGGRVLPVRWRDHRGEEAAKERGAILAGESDWTLRPSSVTEIPSGTLLALPSPNGATLCDAAATTGAEILAGCLRNATAVAARAAELADGAPIGVIPAGERWGIDMYTEAKTFGPLRPCVEDQLGAGAIVAALNGYGRLSAEARLAAVAAKSMNIAEALTECSSGRELAAAGHANDVTLAARLDTSGTVPVLRNGILEDL</sequence>
<keyword evidence="3" id="KW-1185">Reference proteome</keyword>
<dbReference type="SUPFAM" id="SSF142823">
    <property type="entry name" value="ComB-like"/>
    <property type="match status" value="1"/>
</dbReference>
<proteinExistence type="predicted"/>
<comment type="caution">
    <text evidence="2">The sequence shown here is derived from an EMBL/GenBank/DDBJ whole genome shotgun (WGS) entry which is preliminary data.</text>
</comment>
<evidence type="ECO:0000313" key="3">
    <source>
        <dbReference type="Proteomes" id="UP000215563"/>
    </source>
</evidence>
<dbReference type="Proteomes" id="UP000215563">
    <property type="component" value="Unassembled WGS sequence"/>
</dbReference>
<dbReference type="GO" id="GO:0000287">
    <property type="term" value="F:magnesium ion binding"/>
    <property type="evidence" value="ECO:0007669"/>
    <property type="project" value="InterPro"/>
</dbReference>
<dbReference type="InterPro" id="IPR036702">
    <property type="entry name" value="ComB-like_sf"/>
</dbReference>
<dbReference type="InterPro" id="IPR005238">
    <property type="entry name" value="ComB-like"/>
</dbReference>
<dbReference type="GO" id="GO:0050532">
    <property type="term" value="F:2-phosphosulfolactate phosphatase activity"/>
    <property type="evidence" value="ECO:0007669"/>
    <property type="project" value="InterPro"/>
</dbReference>
<dbReference type="EMBL" id="NMQU01000146">
    <property type="protein sequence ID" value="OXM43503.1"/>
    <property type="molecule type" value="Genomic_DNA"/>
</dbReference>
<dbReference type="AlphaFoldDB" id="A0A229RA12"/>
<reference evidence="2 3" key="1">
    <citation type="submission" date="2017-07" db="EMBL/GenBank/DDBJ databases">
        <title>Amycolatopsis alba DSM 44262 Genome sequencing and assembly.</title>
        <authorList>
            <person name="Kaur N."/>
            <person name="Mayilraj S."/>
        </authorList>
    </citation>
    <scope>NUCLEOTIDE SEQUENCE [LARGE SCALE GENOMIC DNA]</scope>
    <source>
        <strain evidence="2 3">DSM 44262</strain>
    </source>
</reference>
<dbReference type="Pfam" id="PF04029">
    <property type="entry name" value="2-ph_phosp"/>
    <property type="match status" value="1"/>
</dbReference>
<organism evidence="2 3">
    <name type="scientific">Amycolatopsis alba DSM 44262</name>
    <dbReference type="NCBI Taxonomy" id="1125972"/>
    <lineage>
        <taxon>Bacteria</taxon>
        <taxon>Bacillati</taxon>
        <taxon>Actinomycetota</taxon>
        <taxon>Actinomycetes</taxon>
        <taxon>Pseudonocardiales</taxon>
        <taxon>Pseudonocardiaceae</taxon>
        <taxon>Amycolatopsis</taxon>
    </lineage>
</organism>
<evidence type="ECO:0000256" key="1">
    <source>
        <dbReference type="ARBA" id="ARBA00021948"/>
    </source>
</evidence>
<evidence type="ECO:0000313" key="2">
    <source>
        <dbReference type="EMBL" id="OXM43503.1"/>
    </source>
</evidence>